<feature type="region of interest" description="Disordered" evidence="1">
    <location>
        <begin position="135"/>
        <end position="170"/>
    </location>
</feature>
<proteinExistence type="predicted"/>
<protein>
    <submittedName>
        <fullName evidence="2">Uncharacterized protein</fullName>
    </submittedName>
</protein>
<dbReference type="PANTHER" id="PTHR35871">
    <property type="entry name" value="EXPRESSED PROTEIN"/>
    <property type="match status" value="1"/>
</dbReference>
<feature type="compositionally biased region" description="Acidic residues" evidence="1">
    <location>
        <begin position="278"/>
        <end position="296"/>
    </location>
</feature>
<reference evidence="2" key="1">
    <citation type="submission" date="2020-05" db="EMBL/GenBank/DDBJ databases">
        <title>Mycena genomes resolve the evolution of fungal bioluminescence.</title>
        <authorList>
            <person name="Tsai I.J."/>
        </authorList>
    </citation>
    <scope>NUCLEOTIDE SEQUENCE</scope>
    <source>
        <strain evidence="2">171206Taipei</strain>
    </source>
</reference>
<dbReference type="PANTHER" id="PTHR35871:SF1">
    <property type="entry name" value="CXC1-LIKE CYSTEINE CLUSTER ASSOCIATED WITH KDZ TRANSPOSASES DOMAIN-CONTAINING PROTEIN"/>
    <property type="match status" value="1"/>
</dbReference>
<name>A0A8H6SM53_9AGAR</name>
<gene>
    <name evidence="2" type="ORF">MIND_00782700</name>
</gene>
<organism evidence="2 3">
    <name type="scientific">Mycena indigotica</name>
    <dbReference type="NCBI Taxonomy" id="2126181"/>
    <lineage>
        <taxon>Eukaryota</taxon>
        <taxon>Fungi</taxon>
        <taxon>Dikarya</taxon>
        <taxon>Basidiomycota</taxon>
        <taxon>Agaricomycotina</taxon>
        <taxon>Agaricomycetes</taxon>
        <taxon>Agaricomycetidae</taxon>
        <taxon>Agaricales</taxon>
        <taxon>Marasmiineae</taxon>
        <taxon>Mycenaceae</taxon>
        <taxon>Mycena</taxon>
    </lineage>
</organism>
<dbReference type="GeneID" id="59347030"/>
<feature type="region of interest" description="Disordered" evidence="1">
    <location>
        <begin position="228"/>
        <end position="313"/>
    </location>
</feature>
<dbReference type="OrthoDB" id="3218065at2759"/>
<feature type="compositionally biased region" description="Acidic residues" evidence="1">
    <location>
        <begin position="59"/>
        <end position="80"/>
    </location>
</feature>
<dbReference type="AlphaFoldDB" id="A0A8H6SM53"/>
<sequence>MGYTRLRKRYVDAASRARKGRMRQQHEDVPEQTEVLDLTLSDEDDEPHDKDTTTWQGDTEWEWEDDKKDEEESGEEDEVEVISDGTETLECLKHQMQVEMNAIKQLTWKDLGLMQTRSKQEWRDLTKKTLGGVIRTKGEPADSTQRRHRQLEREADITATSSRKSNSANSFRNFFGKKYTPAAEPPAPAPSQVPALSLPPLPINLSSLGLPPNALKALQAQYRRFSTTTATGSGSSVPSSTTAPSPTSSVELLDSPPVQTPGVLDDDADIFMGGYVSDFDEEESEREASDDDDDTPSEIPRVSSTAPPRKRQKLAIPAREMRRRAKKAKVERFQEGLTRISKLIVSKRTEFAGGLHGLQSTRARAIESCLRMVLDSGRTLTDASMRSAESHGFAADWGGRLLRIWIRIWLDQGSLPLSARGCHAKTLSILDDPIYRDEILSYLRSHKWATNPEKFSAFIQSNLITTESQKYLRELMEDEIPKAFRKYVINTLFPRIGVKVGHGWYWNGERFVKQLKEKIIPAFEKAHGPRYQALFLIDNSQGHSAYSEDALLPQRMNLNPGGKQARMRNGWYTVNGRKHCVGSKRE</sequence>
<feature type="compositionally biased region" description="Polar residues" evidence="1">
    <location>
        <begin position="158"/>
        <end position="170"/>
    </location>
</feature>
<keyword evidence="3" id="KW-1185">Reference proteome</keyword>
<dbReference type="Proteomes" id="UP000636479">
    <property type="component" value="Unassembled WGS sequence"/>
</dbReference>
<accession>A0A8H6SM53</accession>
<evidence type="ECO:0000313" key="2">
    <source>
        <dbReference type="EMBL" id="KAF7302158.1"/>
    </source>
</evidence>
<comment type="caution">
    <text evidence="2">The sequence shown here is derived from an EMBL/GenBank/DDBJ whole genome shotgun (WGS) entry which is preliminary data.</text>
</comment>
<feature type="region of interest" description="Disordered" evidence="1">
    <location>
        <begin position="14"/>
        <end position="80"/>
    </location>
</feature>
<dbReference type="EMBL" id="JACAZF010000006">
    <property type="protein sequence ID" value="KAF7302158.1"/>
    <property type="molecule type" value="Genomic_DNA"/>
</dbReference>
<feature type="compositionally biased region" description="Low complexity" evidence="1">
    <location>
        <begin position="228"/>
        <end position="250"/>
    </location>
</feature>
<dbReference type="RefSeq" id="XP_037220158.1">
    <property type="nucleotide sequence ID" value="XM_037364514.1"/>
</dbReference>
<evidence type="ECO:0000313" key="3">
    <source>
        <dbReference type="Proteomes" id="UP000636479"/>
    </source>
</evidence>
<evidence type="ECO:0000256" key="1">
    <source>
        <dbReference type="SAM" id="MobiDB-lite"/>
    </source>
</evidence>